<feature type="non-terminal residue" evidence="1">
    <location>
        <position position="87"/>
    </location>
</feature>
<organism evidence="1 2">
    <name type="scientific">Candidatus Mediterraneibacter faecigallinarum</name>
    <dbReference type="NCBI Taxonomy" id="2838669"/>
    <lineage>
        <taxon>Bacteria</taxon>
        <taxon>Bacillati</taxon>
        <taxon>Bacillota</taxon>
        <taxon>Clostridia</taxon>
        <taxon>Lachnospirales</taxon>
        <taxon>Lachnospiraceae</taxon>
        <taxon>Mediterraneibacter</taxon>
    </lineage>
</organism>
<gene>
    <name evidence="1" type="ORF">H9757_04680</name>
</gene>
<protein>
    <submittedName>
        <fullName evidence="1">Uncharacterized protein</fullName>
    </submittedName>
</protein>
<comment type="caution">
    <text evidence="1">The sequence shown here is derived from an EMBL/GenBank/DDBJ whole genome shotgun (WGS) entry which is preliminary data.</text>
</comment>
<proteinExistence type="predicted"/>
<dbReference type="Proteomes" id="UP000823894">
    <property type="component" value="Unassembled WGS sequence"/>
</dbReference>
<accession>A0A9D2SY25</accession>
<reference evidence="1" key="2">
    <citation type="submission" date="2021-04" db="EMBL/GenBank/DDBJ databases">
        <authorList>
            <person name="Gilroy R."/>
        </authorList>
    </citation>
    <scope>NUCLEOTIDE SEQUENCE</scope>
    <source>
        <strain evidence="1">ChiGjej1B1-1692</strain>
    </source>
</reference>
<dbReference type="EMBL" id="DWWK01000063">
    <property type="protein sequence ID" value="HJC38341.1"/>
    <property type="molecule type" value="Genomic_DNA"/>
</dbReference>
<reference evidence="1" key="1">
    <citation type="journal article" date="2021" name="PeerJ">
        <title>Extensive microbial diversity within the chicken gut microbiome revealed by metagenomics and culture.</title>
        <authorList>
            <person name="Gilroy R."/>
            <person name="Ravi A."/>
            <person name="Getino M."/>
            <person name="Pursley I."/>
            <person name="Horton D.L."/>
            <person name="Alikhan N.F."/>
            <person name="Baker D."/>
            <person name="Gharbi K."/>
            <person name="Hall N."/>
            <person name="Watson M."/>
            <person name="Adriaenssens E.M."/>
            <person name="Foster-Nyarko E."/>
            <person name="Jarju S."/>
            <person name="Secka A."/>
            <person name="Antonio M."/>
            <person name="Oren A."/>
            <person name="Chaudhuri R.R."/>
            <person name="La Ragione R."/>
            <person name="Hildebrand F."/>
            <person name="Pallen M.J."/>
        </authorList>
    </citation>
    <scope>NUCLEOTIDE SEQUENCE</scope>
    <source>
        <strain evidence="1">ChiGjej1B1-1692</strain>
    </source>
</reference>
<sequence length="87" mass="9956">MEKPDFCRSKSSCGDFAYTDIKIGSTEKDRMGVSHAIGRKKRRIKDTFAARNLQPRKKSTDVIVEQRTSENGFKLELSRIIHAKKRG</sequence>
<dbReference type="AlphaFoldDB" id="A0A9D2SY25"/>
<evidence type="ECO:0000313" key="2">
    <source>
        <dbReference type="Proteomes" id="UP000823894"/>
    </source>
</evidence>
<name>A0A9D2SY25_9FIRM</name>
<evidence type="ECO:0000313" key="1">
    <source>
        <dbReference type="EMBL" id="HJC38341.1"/>
    </source>
</evidence>